<dbReference type="InterPro" id="IPR017972">
    <property type="entry name" value="Cyt_P450_CS"/>
</dbReference>
<dbReference type="PRINTS" id="PR00385">
    <property type="entry name" value="P450"/>
</dbReference>
<dbReference type="Pfam" id="PF00067">
    <property type="entry name" value="p450"/>
    <property type="match status" value="1"/>
</dbReference>
<dbReference type="EMBL" id="MSFN02000006">
    <property type="protein sequence ID" value="PTU19189.1"/>
    <property type="molecule type" value="Genomic_DNA"/>
</dbReference>
<evidence type="ECO:0000256" key="16">
    <source>
        <dbReference type="ARBA" id="ARBA00047379"/>
    </source>
</evidence>
<dbReference type="GO" id="GO:0004674">
    <property type="term" value="F:protein serine/threonine kinase activity"/>
    <property type="evidence" value="ECO:0007669"/>
    <property type="project" value="UniProtKB-EC"/>
</dbReference>
<dbReference type="FunFam" id="2.60.200.20:FF:000132">
    <property type="entry name" value="Cell-cycle checkpoint serine-threonine kinase (Eurofung)"/>
    <property type="match status" value="1"/>
</dbReference>
<comment type="catalytic activity">
    <reaction evidence="23">
        <text>a 14alpha-methyl steroid + reduced [NADPH--hemoprotein reductase] + O2 = a 14alpha-hydroxymethyl steroid + oxidized [NADPH--hemoprotein reductase] + H2O + H(+)</text>
        <dbReference type="Rhea" id="RHEA:68060"/>
        <dbReference type="Rhea" id="RHEA-COMP:11964"/>
        <dbReference type="Rhea" id="RHEA-COMP:11965"/>
        <dbReference type="ChEBI" id="CHEBI:15377"/>
        <dbReference type="ChEBI" id="CHEBI:15378"/>
        <dbReference type="ChEBI" id="CHEBI:15379"/>
        <dbReference type="ChEBI" id="CHEBI:57618"/>
        <dbReference type="ChEBI" id="CHEBI:58210"/>
        <dbReference type="ChEBI" id="CHEBI:138029"/>
        <dbReference type="ChEBI" id="CHEBI:176901"/>
    </reaction>
    <physiologicalReaction direction="left-to-right" evidence="23">
        <dbReference type="Rhea" id="RHEA:68061"/>
    </physiologicalReaction>
</comment>
<evidence type="ECO:0000256" key="24">
    <source>
        <dbReference type="ARBA" id="ARBA00049163"/>
    </source>
</evidence>
<dbReference type="GO" id="GO:0044773">
    <property type="term" value="P:mitotic DNA damage checkpoint signaling"/>
    <property type="evidence" value="ECO:0007669"/>
    <property type="project" value="TreeGrafter"/>
</dbReference>
<dbReference type="PRINTS" id="PR00465">
    <property type="entry name" value="EP450IV"/>
</dbReference>
<dbReference type="InterPro" id="IPR000253">
    <property type="entry name" value="FHA_dom"/>
</dbReference>
<keyword evidence="10" id="KW-1133">Transmembrane helix</keyword>
<comment type="catalytic activity">
    <reaction evidence="24">
        <text>lanosterol + reduced [NADPH--hemoprotein reductase] + O2 = 32-hydroxylanosterol + oxidized [NADPH--hemoprotein reductase] + H2O + H(+)</text>
        <dbReference type="Rhea" id="RHEA:75103"/>
        <dbReference type="Rhea" id="RHEA-COMP:11964"/>
        <dbReference type="Rhea" id="RHEA-COMP:11965"/>
        <dbReference type="ChEBI" id="CHEBI:15377"/>
        <dbReference type="ChEBI" id="CHEBI:15378"/>
        <dbReference type="ChEBI" id="CHEBI:15379"/>
        <dbReference type="ChEBI" id="CHEBI:16521"/>
        <dbReference type="ChEBI" id="CHEBI:57618"/>
        <dbReference type="ChEBI" id="CHEBI:58210"/>
        <dbReference type="ChEBI" id="CHEBI:166806"/>
    </reaction>
    <physiologicalReaction direction="left-to-right" evidence="24">
        <dbReference type="Rhea" id="RHEA:75104"/>
    </physiologicalReaction>
</comment>
<comment type="catalytic activity">
    <reaction evidence="18">
        <text>lanosterol + 3 reduced [NADPH--hemoprotein reductase] + 3 O2 = 4,4-dimethyl-5alpha-cholesta-8,14,24-trien-3beta-ol + formate + 3 oxidized [NADPH--hemoprotein reductase] + 4 H2O + 4 H(+)</text>
        <dbReference type="Rhea" id="RHEA:25286"/>
        <dbReference type="Rhea" id="RHEA-COMP:11964"/>
        <dbReference type="Rhea" id="RHEA-COMP:11965"/>
        <dbReference type="ChEBI" id="CHEBI:15377"/>
        <dbReference type="ChEBI" id="CHEBI:15378"/>
        <dbReference type="ChEBI" id="CHEBI:15379"/>
        <dbReference type="ChEBI" id="CHEBI:15740"/>
        <dbReference type="ChEBI" id="CHEBI:16521"/>
        <dbReference type="ChEBI" id="CHEBI:17813"/>
        <dbReference type="ChEBI" id="CHEBI:57618"/>
        <dbReference type="ChEBI" id="CHEBI:58210"/>
        <dbReference type="EC" id="1.14.14.154"/>
    </reaction>
    <physiologicalReaction direction="left-to-right" evidence="18">
        <dbReference type="Rhea" id="RHEA:25287"/>
    </physiologicalReaction>
</comment>
<evidence type="ECO:0000256" key="32">
    <source>
        <dbReference type="SAM" id="MobiDB-lite"/>
    </source>
</evidence>
<comment type="similarity">
    <text evidence="4">Belongs to the cytochrome P450 family.</text>
</comment>
<comment type="caution">
    <text evidence="35">The sequence shown here is derived from an EMBL/GenBank/DDBJ whole genome shotgun (WGS) entry which is preliminary data.</text>
</comment>
<dbReference type="GO" id="GO:0005634">
    <property type="term" value="C:nucleus"/>
    <property type="evidence" value="ECO:0007669"/>
    <property type="project" value="TreeGrafter"/>
</dbReference>
<feature type="compositionally biased region" description="Polar residues" evidence="32">
    <location>
        <begin position="20"/>
        <end position="30"/>
    </location>
</feature>
<keyword evidence="8 31" id="KW-0547">Nucleotide-binding</keyword>
<dbReference type="Gene3D" id="1.10.510.10">
    <property type="entry name" value="Transferase(Phosphotransferase) domain 1"/>
    <property type="match status" value="1"/>
</dbReference>
<evidence type="ECO:0000256" key="25">
    <source>
        <dbReference type="ARBA" id="ARBA00049450"/>
    </source>
</evidence>
<evidence type="ECO:0000256" key="27">
    <source>
        <dbReference type="ARBA" id="ARBA00051806"/>
    </source>
</evidence>
<evidence type="ECO:0000256" key="20">
    <source>
        <dbReference type="ARBA" id="ARBA00047899"/>
    </source>
</evidence>
<feature type="region of interest" description="Disordered" evidence="32">
    <location>
        <begin position="573"/>
        <end position="599"/>
    </location>
</feature>
<dbReference type="RefSeq" id="XP_040750581.1">
    <property type="nucleotide sequence ID" value="XM_040898513.1"/>
</dbReference>
<evidence type="ECO:0000256" key="4">
    <source>
        <dbReference type="ARBA" id="ARBA00010617"/>
    </source>
</evidence>
<sequence length="1148" mass="128451">MAPRNEKSSLKRTRSYLPTPLTNNNDSTATDIRLEATATPPGNYSQARHQTPLSSEPHQSLSSPPGDTQALSQFVYPPRAFADEVEDEAVEGVWGYLIPLDDKVRNALVLRKRDGCESKSNSPKSKSKKISQKQSKDSTTKPTPGRTPGGYLVGRHPECDLGIDIPTVSNRHFLLFPENRRGDTVAILEDLSSNGTFVNDALVGRNKHRELEDGDEVTILDEVRFVFRYPRTRDTNGFRQQYRISRQLGKGHFATVYLCVERATGTQYAVKVFEKRPGDSQKSQNDSLMQEVGLLMGVSHPNLLCLKDTFDESDGVYLVLELAPEGELFNLIISKQKFSENETRHIFLQLFEGLKYLHDRGIVHRDIKPENILVADNKLTVKLGDFGLAKIIGEDSFTTTLCGTPSYVAPEILQESCRRKYTKAVDIWSLGVVLYICLCGFPPFSDELYTSENPYTLAQQIKAGRFDYPSPYWDSVGDPALDLIDRMLTVDVDKRITVDECLEHPWLTGNYPSVADSTDGLTGALGKLDFSRRKIPRERTLLSSINDVPFSENKNPATSGAPVKVFHKNPAAKRMHNNPNKASQQQEDTPNQNSGPKEFVNLGERGDPVLFEEDPTTRYKYSPCFVPVMGLVSVVLESVCERCSTLSSLTLVGLGLLCFVALSVVVNVLRQVLFKNPNEPPVVFHWFPFIGSTISYGIDPYKFFFTCRAKYGDIFTFILLGKKTTVYLGTKGNDFILNGKLKDVCAEEVYSPLTTPVFGRHVVYDCPNAKLMEQKKFVKFGLTSEALRSYVRLITDEVEDFVKKSPAFQGQEGVFDVGKTIAEITIYTASRSLQGKEVRSKFDSTFAELYHNLDMGFAPINFMLPYAPLPHNQKRDAAQKKLTETYTEIIKARREAGGEKDSEDMVWNLMSCIYKNGTPIPDEEIAHMMIALLMAGQHSSSSTESWILLHLARNPEIVEELYQEQVQVLGADLPPLTYETLQKLDLQSKIIKETLRIHAPIHSIIRAVKNPMPVAGTSYVIPTSHNVLSSPGVTARSEDFFPNPLKWDPHRWDGNTIANTADDDEKIDYGYGLVSKGTNSPYLPFGAGRHRCIGEQFAYVQLGAVTAALVRLFKFSTIPGSEEVPATDYSPAGKSFVKFEKRQRDTKA</sequence>
<keyword evidence="13" id="KW-0503">Monooxygenase</keyword>
<comment type="catalytic activity">
    <reaction evidence="29">
        <text>eburicol + 3 reduced [NADPH--hemoprotein reductase] + 3 O2 = 14-demethyleburicol + formate + 3 oxidized [NADPH--hemoprotein reductase] + 4 H2O + 4 H(+)</text>
        <dbReference type="Rhea" id="RHEA:75439"/>
        <dbReference type="Rhea" id="RHEA-COMP:11964"/>
        <dbReference type="Rhea" id="RHEA-COMP:11965"/>
        <dbReference type="ChEBI" id="CHEBI:15377"/>
        <dbReference type="ChEBI" id="CHEBI:15378"/>
        <dbReference type="ChEBI" id="CHEBI:15379"/>
        <dbReference type="ChEBI" id="CHEBI:15740"/>
        <dbReference type="ChEBI" id="CHEBI:57618"/>
        <dbReference type="ChEBI" id="CHEBI:58210"/>
        <dbReference type="ChEBI" id="CHEBI:70315"/>
        <dbReference type="ChEBI" id="CHEBI:194330"/>
    </reaction>
    <physiologicalReaction direction="left-to-right" evidence="29">
        <dbReference type="Rhea" id="RHEA:75440"/>
    </physiologicalReaction>
</comment>
<evidence type="ECO:0000256" key="14">
    <source>
        <dbReference type="ARBA" id="ARBA00023136"/>
    </source>
</evidence>
<dbReference type="GO" id="GO:0005506">
    <property type="term" value="F:iron ion binding"/>
    <property type="evidence" value="ECO:0007669"/>
    <property type="project" value="InterPro"/>
</dbReference>
<evidence type="ECO:0000256" key="18">
    <source>
        <dbReference type="ARBA" id="ARBA00047670"/>
    </source>
</evidence>
<dbReference type="Pfam" id="PF00069">
    <property type="entry name" value="Pkinase"/>
    <property type="match status" value="1"/>
</dbReference>
<dbReference type="FunFam" id="1.10.510.10:FF:001380">
    <property type="entry name" value="Checkpoint kinase 2-like protein"/>
    <property type="match status" value="1"/>
</dbReference>
<comment type="catalytic activity">
    <reaction evidence="28">
        <text>32-hydroxyeburicol + reduced [NADPH--hemoprotein reductase] + O2 = 32-oxoeburicol + oxidized [NADPH--hemoprotein reductase] + 2 H2O + H(+)</text>
        <dbReference type="Rhea" id="RHEA:75431"/>
        <dbReference type="Rhea" id="RHEA-COMP:11964"/>
        <dbReference type="Rhea" id="RHEA-COMP:11965"/>
        <dbReference type="ChEBI" id="CHEBI:15377"/>
        <dbReference type="ChEBI" id="CHEBI:15378"/>
        <dbReference type="ChEBI" id="CHEBI:15379"/>
        <dbReference type="ChEBI" id="CHEBI:57618"/>
        <dbReference type="ChEBI" id="CHEBI:58210"/>
        <dbReference type="ChEBI" id="CHEBI:194328"/>
        <dbReference type="ChEBI" id="CHEBI:194329"/>
    </reaction>
    <physiologicalReaction direction="left-to-right" evidence="28">
        <dbReference type="Rhea" id="RHEA:75432"/>
    </physiologicalReaction>
</comment>
<dbReference type="Pfam" id="PF00498">
    <property type="entry name" value="FHA"/>
    <property type="match status" value="1"/>
</dbReference>
<dbReference type="FunFam" id="1.10.630.10:FF:000033">
    <property type="entry name" value="14-alpha sterol demethylase"/>
    <property type="match status" value="1"/>
</dbReference>
<comment type="subcellular location">
    <subcellularLocation>
        <location evidence="2">Membrane</location>
        <topology evidence="2">Single-pass membrane protein</topology>
    </subcellularLocation>
</comment>
<evidence type="ECO:0000256" key="3">
    <source>
        <dbReference type="ARBA" id="ARBA00005575"/>
    </source>
</evidence>
<dbReference type="GO" id="GO:0016020">
    <property type="term" value="C:membrane"/>
    <property type="evidence" value="ECO:0007669"/>
    <property type="project" value="UniProtKB-SubCell"/>
</dbReference>
<name>A0A2T5LSC8_9EURO</name>
<evidence type="ECO:0000256" key="19">
    <source>
        <dbReference type="ARBA" id="ARBA00047702"/>
    </source>
</evidence>
<evidence type="ECO:0000256" key="23">
    <source>
        <dbReference type="ARBA" id="ARBA00048866"/>
    </source>
</evidence>
<protein>
    <recommendedName>
        <fullName evidence="15">sterol 14alpha-demethylase</fullName>
        <ecNumber evidence="15">1.14.14.154</ecNumber>
    </recommendedName>
</protein>
<dbReference type="InterPro" id="IPR036396">
    <property type="entry name" value="Cyt_P450_sf"/>
</dbReference>
<dbReference type="Gene3D" id="2.60.200.20">
    <property type="match status" value="1"/>
</dbReference>
<proteinExistence type="inferred from homology"/>
<dbReference type="SUPFAM" id="SSF49879">
    <property type="entry name" value="SMAD/FHA domain"/>
    <property type="match status" value="1"/>
</dbReference>
<dbReference type="PROSITE" id="PS00108">
    <property type="entry name" value="PROTEIN_KINASE_ST"/>
    <property type="match status" value="1"/>
</dbReference>
<dbReference type="EC" id="1.14.14.154" evidence="15"/>
<evidence type="ECO:0000313" key="35">
    <source>
        <dbReference type="EMBL" id="PTU19189.1"/>
    </source>
</evidence>
<dbReference type="InterPro" id="IPR008984">
    <property type="entry name" value="SMAD_FHA_dom_sf"/>
</dbReference>
<dbReference type="OrthoDB" id="407410at2759"/>
<evidence type="ECO:0000256" key="13">
    <source>
        <dbReference type="ARBA" id="ARBA00023033"/>
    </source>
</evidence>
<reference evidence="35 36" key="1">
    <citation type="journal article" date="2018" name="Proc. Natl. Acad. Sci. U.S.A.">
        <title>Linking secondary metabolites to gene clusters through genome sequencing of six diverse Aspergillus species.</title>
        <authorList>
            <person name="Kaerboelling I."/>
            <person name="Vesth T.C."/>
            <person name="Frisvad J.C."/>
            <person name="Nybo J.L."/>
            <person name="Theobald S."/>
            <person name="Kuo A."/>
            <person name="Bowyer P."/>
            <person name="Matsuda Y."/>
            <person name="Mondo S."/>
            <person name="Lyhne E.K."/>
            <person name="Kogle M.E."/>
            <person name="Clum A."/>
            <person name="Lipzen A."/>
            <person name="Salamov A."/>
            <person name="Ngan C.Y."/>
            <person name="Daum C."/>
            <person name="Chiniquy J."/>
            <person name="Barry K."/>
            <person name="LaButti K."/>
            <person name="Haridas S."/>
            <person name="Simmons B.A."/>
            <person name="Magnuson J.K."/>
            <person name="Mortensen U.H."/>
            <person name="Larsen T.O."/>
            <person name="Grigoriev I.V."/>
            <person name="Baker S.E."/>
            <person name="Andersen M.R."/>
        </authorList>
    </citation>
    <scope>NUCLEOTIDE SEQUENCE [LARGE SCALE GENOMIC DNA]</scope>
    <source>
        <strain evidence="35 36">IBT 24754</strain>
    </source>
</reference>
<dbReference type="InterPro" id="IPR000719">
    <property type="entry name" value="Prot_kinase_dom"/>
</dbReference>
<evidence type="ECO:0000256" key="21">
    <source>
        <dbReference type="ARBA" id="ARBA00048479"/>
    </source>
</evidence>
<comment type="catalytic activity">
    <reaction evidence="19">
        <text>a 14alpha-methyl steroid + 3 reduced [NADPH--hemoprotein reductase] + 3 O2 = a Delta(14) steroid + formate + 3 oxidized [NADPH--hemoprotein reductase] + 4 H2O + 4 H(+)</text>
        <dbReference type="Rhea" id="RHEA:54028"/>
        <dbReference type="Rhea" id="RHEA-COMP:11964"/>
        <dbReference type="Rhea" id="RHEA-COMP:11965"/>
        <dbReference type="ChEBI" id="CHEBI:15377"/>
        <dbReference type="ChEBI" id="CHEBI:15378"/>
        <dbReference type="ChEBI" id="CHEBI:15379"/>
        <dbReference type="ChEBI" id="CHEBI:15740"/>
        <dbReference type="ChEBI" id="CHEBI:57618"/>
        <dbReference type="ChEBI" id="CHEBI:58210"/>
        <dbReference type="ChEBI" id="CHEBI:138029"/>
        <dbReference type="ChEBI" id="CHEBI:138031"/>
        <dbReference type="EC" id="1.14.14.154"/>
    </reaction>
    <physiologicalReaction direction="left-to-right" evidence="19">
        <dbReference type="Rhea" id="RHEA:54029"/>
    </physiologicalReaction>
</comment>
<feature type="region of interest" description="Disordered" evidence="32">
    <location>
        <begin position="114"/>
        <end position="153"/>
    </location>
</feature>
<feature type="domain" description="FHA" evidence="33">
    <location>
        <begin position="151"/>
        <end position="203"/>
    </location>
</feature>
<evidence type="ECO:0000256" key="7">
    <source>
        <dbReference type="ARBA" id="ARBA00022723"/>
    </source>
</evidence>
<evidence type="ECO:0000256" key="30">
    <source>
        <dbReference type="PIRSR" id="PIRSR602403-1"/>
    </source>
</evidence>
<dbReference type="InterPro" id="IPR011009">
    <property type="entry name" value="Kinase-like_dom_sf"/>
</dbReference>
<evidence type="ECO:0000256" key="28">
    <source>
        <dbReference type="ARBA" id="ARBA00052067"/>
    </source>
</evidence>
<dbReference type="AlphaFoldDB" id="A0A2T5LSC8"/>
<organism evidence="35 36">
    <name type="scientific">Aspergillus ochraceoroseus IBT 24754</name>
    <dbReference type="NCBI Taxonomy" id="1392256"/>
    <lineage>
        <taxon>Eukaryota</taxon>
        <taxon>Fungi</taxon>
        <taxon>Dikarya</taxon>
        <taxon>Ascomycota</taxon>
        <taxon>Pezizomycotina</taxon>
        <taxon>Eurotiomycetes</taxon>
        <taxon>Eurotiomycetidae</taxon>
        <taxon>Eurotiales</taxon>
        <taxon>Aspergillaceae</taxon>
        <taxon>Aspergillus</taxon>
        <taxon>Aspergillus subgen. Nidulantes</taxon>
    </lineage>
</organism>
<comment type="catalytic activity">
    <reaction evidence="22">
        <text>L-seryl-[protein] + ATP = O-phospho-L-seryl-[protein] + ADP + H(+)</text>
        <dbReference type="Rhea" id="RHEA:17989"/>
        <dbReference type="Rhea" id="RHEA-COMP:9863"/>
        <dbReference type="Rhea" id="RHEA-COMP:11604"/>
        <dbReference type="ChEBI" id="CHEBI:15378"/>
        <dbReference type="ChEBI" id="CHEBI:29999"/>
        <dbReference type="ChEBI" id="CHEBI:30616"/>
        <dbReference type="ChEBI" id="CHEBI:83421"/>
        <dbReference type="ChEBI" id="CHEBI:456216"/>
        <dbReference type="EC" id="2.7.11.1"/>
    </reaction>
</comment>
<comment type="catalytic activity">
    <reaction evidence="16">
        <text>32-hydroxylanosterol + reduced [NADPH--hemoprotein reductase] + O2 = 32-oxolanosterol + oxidized [NADPH--hemoprotein reductase] + 2 H2O + H(+)</text>
        <dbReference type="Rhea" id="RHEA:75107"/>
        <dbReference type="Rhea" id="RHEA-COMP:11964"/>
        <dbReference type="Rhea" id="RHEA-COMP:11965"/>
        <dbReference type="ChEBI" id="CHEBI:15377"/>
        <dbReference type="ChEBI" id="CHEBI:15378"/>
        <dbReference type="ChEBI" id="CHEBI:15379"/>
        <dbReference type="ChEBI" id="CHEBI:57618"/>
        <dbReference type="ChEBI" id="CHEBI:58210"/>
        <dbReference type="ChEBI" id="CHEBI:166681"/>
        <dbReference type="ChEBI" id="CHEBI:166806"/>
    </reaction>
    <physiologicalReaction direction="left-to-right" evidence="16">
        <dbReference type="Rhea" id="RHEA:75108"/>
    </physiologicalReaction>
</comment>
<feature type="compositionally biased region" description="Polar residues" evidence="32">
    <location>
        <begin position="40"/>
        <end position="71"/>
    </location>
</feature>
<keyword evidence="9 31" id="KW-0067">ATP-binding</keyword>
<dbReference type="GeneID" id="63815395"/>
<keyword evidence="14" id="KW-0472">Membrane</keyword>
<dbReference type="PROSITE" id="PS00086">
    <property type="entry name" value="CYTOCHROME_P450"/>
    <property type="match status" value="1"/>
</dbReference>
<dbReference type="Proteomes" id="UP000244073">
    <property type="component" value="Unassembled WGS sequence"/>
</dbReference>
<comment type="similarity">
    <text evidence="3">Belongs to the protein kinase superfamily. CAMK Ser/Thr protein kinase family. CHEK2 subfamily.</text>
</comment>
<feature type="binding site" evidence="31">
    <location>
        <position position="271"/>
    </location>
    <ligand>
        <name>ATP</name>
        <dbReference type="ChEBI" id="CHEBI:30616"/>
    </ligand>
</feature>
<evidence type="ECO:0000256" key="17">
    <source>
        <dbReference type="ARBA" id="ARBA00047587"/>
    </source>
</evidence>
<dbReference type="SMART" id="SM00220">
    <property type="entry name" value="S_TKc"/>
    <property type="match status" value="1"/>
</dbReference>
<dbReference type="GO" id="GO:0020037">
    <property type="term" value="F:heme binding"/>
    <property type="evidence" value="ECO:0007669"/>
    <property type="project" value="InterPro"/>
</dbReference>
<dbReference type="VEuPathDB" id="FungiDB:P175DRAFT_0510478"/>
<dbReference type="FunFam" id="3.30.200.20:FF:000841">
    <property type="entry name" value="Checkpoint kinase 2-like protein"/>
    <property type="match status" value="1"/>
</dbReference>
<dbReference type="CDD" id="cd05117">
    <property type="entry name" value="STKc_CAMK"/>
    <property type="match status" value="1"/>
</dbReference>
<evidence type="ECO:0000256" key="2">
    <source>
        <dbReference type="ARBA" id="ARBA00004167"/>
    </source>
</evidence>
<dbReference type="GO" id="GO:0008398">
    <property type="term" value="F:sterol 14-demethylase activity"/>
    <property type="evidence" value="ECO:0007669"/>
    <property type="project" value="UniProtKB-EC"/>
</dbReference>
<comment type="catalytic activity">
    <reaction evidence="20">
        <text>L-threonyl-[protein] + ATP = O-phospho-L-threonyl-[protein] + ADP + H(+)</text>
        <dbReference type="Rhea" id="RHEA:46608"/>
        <dbReference type="Rhea" id="RHEA-COMP:11060"/>
        <dbReference type="Rhea" id="RHEA-COMP:11605"/>
        <dbReference type="ChEBI" id="CHEBI:15378"/>
        <dbReference type="ChEBI" id="CHEBI:30013"/>
        <dbReference type="ChEBI" id="CHEBI:30616"/>
        <dbReference type="ChEBI" id="CHEBI:61977"/>
        <dbReference type="ChEBI" id="CHEBI:456216"/>
        <dbReference type="EC" id="2.7.11.1"/>
    </reaction>
</comment>
<comment type="catalytic activity">
    <reaction evidence="26">
        <text>32-oxoeburicol + reduced [NADPH--hemoprotein reductase] + O2 = 14-demethyleburicol + formate + oxidized [NADPH--hemoprotein reductase] + H2O + 2 H(+)</text>
        <dbReference type="Rhea" id="RHEA:75435"/>
        <dbReference type="Rhea" id="RHEA-COMP:11964"/>
        <dbReference type="Rhea" id="RHEA-COMP:11965"/>
        <dbReference type="ChEBI" id="CHEBI:15377"/>
        <dbReference type="ChEBI" id="CHEBI:15378"/>
        <dbReference type="ChEBI" id="CHEBI:15379"/>
        <dbReference type="ChEBI" id="CHEBI:15740"/>
        <dbReference type="ChEBI" id="CHEBI:57618"/>
        <dbReference type="ChEBI" id="CHEBI:58210"/>
        <dbReference type="ChEBI" id="CHEBI:194329"/>
        <dbReference type="ChEBI" id="CHEBI:194330"/>
    </reaction>
    <physiologicalReaction direction="left-to-right" evidence="26">
        <dbReference type="Rhea" id="RHEA:75436"/>
    </physiologicalReaction>
</comment>
<dbReference type="InterPro" id="IPR001128">
    <property type="entry name" value="Cyt_P450"/>
</dbReference>
<dbReference type="CDD" id="cd11042">
    <property type="entry name" value="CYP51-like"/>
    <property type="match status" value="1"/>
</dbReference>
<keyword evidence="11" id="KW-0560">Oxidoreductase</keyword>
<feature type="binding site" description="axial binding residue" evidence="30">
    <location>
        <position position="1092"/>
    </location>
    <ligand>
        <name>heme</name>
        <dbReference type="ChEBI" id="CHEBI:30413"/>
    </ligand>
    <ligandPart>
        <name>Fe</name>
        <dbReference type="ChEBI" id="CHEBI:18248"/>
    </ligandPart>
</feature>
<dbReference type="SUPFAM" id="SSF48264">
    <property type="entry name" value="Cytochrome P450"/>
    <property type="match status" value="1"/>
</dbReference>
<evidence type="ECO:0000313" key="36">
    <source>
        <dbReference type="Proteomes" id="UP000244073"/>
    </source>
</evidence>
<gene>
    <name evidence="35" type="ORF">P175DRAFT_0510478</name>
</gene>
<comment type="catalytic activity">
    <reaction evidence="17">
        <text>a 14alpha-hydroxymethyl steroid + reduced [NADPH--hemoprotein reductase] + O2 = a 14alpha-formyl steroid + oxidized [NADPH--hemoprotein reductase] + 2 H2O + H(+)</text>
        <dbReference type="Rhea" id="RHEA:68064"/>
        <dbReference type="Rhea" id="RHEA-COMP:11964"/>
        <dbReference type="Rhea" id="RHEA-COMP:11965"/>
        <dbReference type="ChEBI" id="CHEBI:15377"/>
        <dbReference type="ChEBI" id="CHEBI:15378"/>
        <dbReference type="ChEBI" id="CHEBI:15379"/>
        <dbReference type="ChEBI" id="CHEBI:57618"/>
        <dbReference type="ChEBI" id="CHEBI:58210"/>
        <dbReference type="ChEBI" id="CHEBI:176901"/>
        <dbReference type="ChEBI" id="CHEBI:176902"/>
    </reaction>
    <physiologicalReaction direction="left-to-right" evidence="17">
        <dbReference type="Rhea" id="RHEA:68065"/>
    </physiologicalReaction>
</comment>
<evidence type="ECO:0000259" key="34">
    <source>
        <dbReference type="PROSITE" id="PS50011"/>
    </source>
</evidence>
<dbReference type="Gene3D" id="1.10.630.10">
    <property type="entry name" value="Cytochrome P450"/>
    <property type="match status" value="1"/>
</dbReference>
<evidence type="ECO:0000259" key="33">
    <source>
        <dbReference type="PROSITE" id="PS50006"/>
    </source>
</evidence>
<evidence type="ECO:0000256" key="10">
    <source>
        <dbReference type="ARBA" id="ARBA00022989"/>
    </source>
</evidence>
<comment type="catalytic activity">
    <reaction evidence="21">
        <text>32-oxolanosterol + reduced [NADPH--hemoprotein reductase] + O2 = 4,4-dimethyl-5alpha-cholesta-8,14,24-trien-3beta-ol + formate + oxidized [NADPH--hemoprotein reductase] + H2O + 2 H(+)</text>
        <dbReference type="Rhea" id="RHEA:75111"/>
        <dbReference type="Rhea" id="RHEA-COMP:11964"/>
        <dbReference type="Rhea" id="RHEA-COMP:11965"/>
        <dbReference type="ChEBI" id="CHEBI:15377"/>
        <dbReference type="ChEBI" id="CHEBI:15378"/>
        <dbReference type="ChEBI" id="CHEBI:15379"/>
        <dbReference type="ChEBI" id="CHEBI:15740"/>
        <dbReference type="ChEBI" id="CHEBI:17813"/>
        <dbReference type="ChEBI" id="CHEBI:57618"/>
        <dbReference type="ChEBI" id="CHEBI:58210"/>
        <dbReference type="ChEBI" id="CHEBI:166681"/>
    </reaction>
    <physiologicalReaction direction="left-to-right" evidence="21">
        <dbReference type="Rhea" id="RHEA:75112"/>
    </physiologicalReaction>
</comment>
<keyword evidence="6" id="KW-0812">Transmembrane</keyword>
<evidence type="ECO:0000256" key="6">
    <source>
        <dbReference type="ARBA" id="ARBA00022692"/>
    </source>
</evidence>
<dbReference type="InterPro" id="IPR008271">
    <property type="entry name" value="Ser/Thr_kinase_AS"/>
</dbReference>
<evidence type="ECO:0000256" key="26">
    <source>
        <dbReference type="ARBA" id="ARBA00051540"/>
    </source>
</evidence>
<accession>A0A2T5LSC8</accession>
<evidence type="ECO:0000256" key="9">
    <source>
        <dbReference type="ARBA" id="ARBA00022840"/>
    </source>
</evidence>
<evidence type="ECO:0000256" key="15">
    <source>
        <dbReference type="ARBA" id="ARBA00038974"/>
    </source>
</evidence>
<dbReference type="GO" id="GO:0005524">
    <property type="term" value="F:ATP binding"/>
    <property type="evidence" value="ECO:0007669"/>
    <property type="project" value="UniProtKB-UniRule"/>
</dbReference>
<evidence type="ECO:0000256" key="12">
    <source>
        <dbReference type="ARBA" id="ARBA00023004"/>
    </source>
</evidence>
<comment type="catalytic activity">
    <reaction evidence="25">
        <text>a 14alpha-formyl steroid + reduced [NADPH--hemoprotein reductase] + O2 = a Delta(14) steroid + formate + oxidized [NADPH--hemoprotein reductase] + H2O + 2 H(+)</text>
        <dbReference type="Rhea" id="RHEA:68068"/>
        <dbReference type="Rhea" id="RHEA-COMP:11964"/>
        <dbReference type="Rhea" id="RHEA-COMP:11965"/>
        <dbReference type="ChEBI" id="CHEBI:15377"/>
        <dbReference type="ChEBI" id="CHEBI:15378"/>
        <dbReference type="ChEBI" id="CHEBI:15379"/>
        <dbReference type="ChEBI" id="CHEBI:15740"/>
        <dbReference type="ChEBI" id="CHEBI:57618"/>
        <dbReference type="ChEBI" id="CHEBI:58210"/>
        <dbReference type="ChEBI" id="CHEBI:138031"/>
        <dbReference type="ChEBI" id="CHEBI:176902"/>
    </reaction>
    <physiologicalReaction direction="left-to-right" evidence="25">
        <dbReference type="Rhea" id="RHEA:68069"/>
    </physiologicalReaction>
</comment>
<dbReference type="PROSITE" id="PS00107">
    <property type="entry name" value="PROTEIN_KINASE_ATP"/>
    <property type="match status" value="1"/>
</dbReference>
<evidence type="ECO:0000256" key="1">
    <source>
        <dbReference type="ARBA" id="ARBA00001971"/>
    </source>
</evidence>
<feature type="domain" description="Protein kinase" evidence="34">
    <location>
        <begin position="242"/>
        <end position="507"/>
    </location>
</feature>
<dbReference type="PROSITE" id="PS50011">
    <property type="entry name" value="PROTEIN_KINASE_DOM"/>
    <property type="match status" value="1"/>
</dbReference>
<keyword evidence="5 30" id="KW-0349">Heme</keyword>
<feature type="region of interest" description="Disordered" evidence="32">
    <location>
        <begin position="1"/>
        <end position="71"/>
    </location>
</feature>
<dbReference type="PANTHER" id="PTHR44167">
    <property type="entry name" value="OVARIAN-SPECIFIC SERINE/THREONINE-PROTEIN KINASE LOK-RELATED"/>
    <property type="match status" value="1"/>
</dbReference>
<dbReference type="InterPro" id="IPR017441">
    <property type="entry name" value="Protein_kinase_ATP_BS"/>
</dbReference>
<evidence type="ECO:0000256" key="31">
    <source>
        <dbReference type="PROSITE-ProRule" id="PRU10141"/>
    </source>
</evidence>
<dbReference type="PANTHER" id="PTHR44167:SF30">
    <property type="entry name" value="PHOSPHORYLASE KINASE"/>
    <property type="match status" value="1"/>
</dbReference>
<dbReference type="PROSITE" id="PS50006">
    <property type="entry name" value="FHA_DOMAIN"/>
    <property type="match status" value="1"/>
</dbReference>
<dbReference type="SUPFAM" id="SSF56112">
    <property type="entry name" value="Protein kinase-like (PK-like)"/>
    <property type="match status" value="1"/>
</dbReference>
<dbReference type="SMART" id="SM00240">
    <property type="entry name" value="FHA"/>
    <property type="match status" value="1"/>
</dbReference>
<comment type="cofactor">
    <cofactor evidence="1 30">
        <name>heme</name>
        <dbReference type="ChEBI" id="CHEBI:30413"/>
    </cofactor>
</comment>
<comment type="catalytic activity">
    <reaction evidence="27">
        <text>eburicol + reduced [NADPH--hemoprotein reductase] + O2 = 32-hydroxyeburicol + oxidized [NADPH--hemoprotein reductase] + H2O + H(+)</text>
        <dbReference type="Rhea" id="RHEA:75427"/>
        <dbReference type="Rhea" id="RHEA-COMP:11964"/>
        <dbReference type="Rhea" id="RHEA-COMP:11965"/>
        <dbReference type="ChEBI" id="CHEBI:15377"/>
        <dbReference type="ChEBI" id="CHEBI:15378"/>
        <dbReference type="ChEBI" id="CHEBI:15379"/>
        <dbReference type="ChEBI" id="CHEBI:57618"/>
        <dbReference type="ChEBI" id="CHEBI:58210"/>
        <dbReference type="ChEBI" id="CHEBI:70315"/>
        <dbReference type="ChEBI" id="CHEBI:194328"/>
    </reaction>
    <physiologicalReaction direction="left-to-right" evidence="27">
        <dbReference type="Rhea" id="RHEA:75428"/>
    </physiologicalReaction>
</comment>
<evidence type="ECO:0000256" key="11">
    <source>
        <dbReference type="ARBA" id="ARBA00023002"/>
    </source>
</evidence>
<evidence type="ECO:0000256" key="8">
    <source>
        <dbReference type="ARBA" id="ARBA00022741"/>
    </source>
</evidence>
<evidence type="ECO:0000256" key="22">
    <source>
        <dbReference type="ARBA" id="ARBA00048679"/>
    </source>
</evidence>
<keyword evidence="7 30" id="KW-0479">Metal-binding</keyword>
<keyword evidence="12 30" id="KW-0408">Iron</keyword>
<dbReference type="InterPro" id="IPR002403">
    <property type="entry name" value="Cyt_P450_E_grp-IV"/>
</dbReference>
<evidence type="ECO:0000256" key="29">
    <source>
        <dbReference type="ARBA" id="ARBA00052625"/>
    </source>
</evidence>
<evidence type="ECO:0000256" key="5">
    <source>
        <dbReference type="ARBA" id="ARBA00022617"/>
    </source>
</evidence>
<feature type="compositionally biased region" description="Polar residues" evidence="32">
    <location>
        <begin position="577"/>
        <end position="595"/>
    </location>
</feature>